<dbReference type="Proteomes" id="UP000266239">
    <property type="component" value="Unassembled WGS sequence"/>
</dbReference>
<evidence type="ECO:0000313" key="2">
    <source>
        <dbReference type="EMBL" id="RHY05216.1"/>
    </source>
</evidence>
<accession>A0A397ADR3</accession>
<dbReference type="Proteomes" id="UP000265427">
    <property type="component" value="Unassembled WGS sequence"/>
</dbReference>
<evidence type="ECO:0000313" key="5">
    <source>
        <dbReference type="EMBL" id="RHY62888.1"/>
    </source>
</evidence>
<feature type="compositionally biased region" description="Acidic residues" evidence="1">
    <location>
        <begin position="125"/>
        <end position="144"/>
    </location>
</feature>
<evidence type="ECO:0000313" key="8">
    <source>
        <dbReference type="Proteomes" id="UP000266643"/>
    </source>
</evidence>
<feature type="compositionally biased region" description="Polar residues" evidence="1">
    <location>
        <begin position="115"/>
        <end position="124"/>
    </location>
</feature>
<evidence type="ECO:0000313" key="6">
    <source>
        <dbReference type="Proteomes" id="UP000265427"/>
    </source>
</evidence>
<organism evidence="2 6">
    <name type="scientific">Aphanomyces astaci</name>
    <name type="common">Crayfish plague agent</name>
    <dbReference type="NCBI Taxonomy" id="112090"/>
    <lineage>
        <taxon>Eukaryota</taxon>
        <taxon>Sar</taxon>
        <taxon>Stramenopiles</taxon>
        <taxon>Oomycota</taxon>
        <taxon>Saprolegniomycetes</taxon>
        <taxon>Saprolegniales</taxon>
        <taxon>Verrucalvaceae</taxon>
        <taxon>Aphanomyces</taxon>
    </lineage>
</organism>
<dbReference type="Proteomes" id="UP000283543">
    <property type="component" value="Unassembled WGS sequence"/>
</dbReference>
<dbReference type="EMBL" id="QUSZ01006599">
    <property type="protein sequence ID" value="RHY05216.1"/>
    <property type="molecule type" value="Genomic_DNA"/>
</dbReference>
<comment type="caution">
    <text evidence="2">The sequence shown here is derived from an EMBL/GenBank/DDBJ whole genome shotgun (WGS) entry which is preliminary data.</text>
</comment>
<evidence type="ECO:0000313" key="7">
    <source>
        <dbReference type="Proteomes" id="UP000266239"/>
    </source>
</evidence>
<protein>
    <submittedName>
        <fullName evidence="2">Uncharacterized protein</fullName>
    </submittedName>
</protein>
<feature type="region of interest" description="Disordered" evidence="1">
    <location>
        <begin position="115"/>
        <end position="144"/>
    </location>
</feature>
<name>A0A397ADR3_APHAT</name>
<dbReference type="EMBL" id="QUTB01005299">
    <property type="protein sequence ID" value="RHY56345.1"/>
    <property type="molecule type" value="Genomic_DNA"/>
</dbReference>
<dbReference type="VEuPathDB" id="FungiDB:H257_16828"/>
<reference evidence="6 7" key="1">
    <citation type="submission" date="2018-08" db="EMBL/GenBank/DDBJ databases">
        <title>Aphanomyces genome sequencing and annotation.</title>
        <authorList>
            <person name="Minardi D."/>
            <person name="Oidtmann B."/>
            <person name="Van Der Giezen M."/>
            <person name="Studholme D.J."/>
        </authorList>
    </citation>
    <scope>NUCLEOTIDE SEQUENCE [LARGE SCALE GENOMIC DNA]</scope>
    <source>
        <strain evidence="5 8">D2</strain>
        <strain evidence="2 6">Kv</strain>
        <strain evidence="4 9">Si</strain>
        <strain evidence="3 7">Yx</strain>
    </source>
</reference>
<dbReference type="EMBL" id="QUTD01005290">
    <property type="protein sequence ID" value="RHY62888.1"/>
    <property type="molecule type" value="Genomic_DNA"/>
</dbReference>
<proteinExistence type="predicted"/>
<evidence type="ECO:0000313" key="9">
    <source>
        <dbReference type="Proteomes" id="UP000283543"/>
    </source>
</evidence>
<evidence type="ECO:0000313" key="4">
    <source>
        <dbReference type="EMBL" id="RHY56345.1"/>
    </source>
</evidence>
<dbReference type="EMBL" id="QUTA01000640">
    <property type="protein sequence ID" value="RHY37290.1"/>
    <property type="molecule type" value="Genomic_DNA"/>
</dbReference>
<evidence type="ECO:0000256" key="1">
    <source>
        <dbReference type="SAM" id="MobiDB-lite"/>
    </source>
</evidence>
<dbReference type="AlphaFoldDB" id="A0A397ADR3"/>
<evidence type="ECO:0000313" key="3">
    <source>
        <dbReference type="EMBL" id="RHY37290.1"/>
    </source>
</evidence>
<gene>
    <name evidence="3" type="ORF">DYB25_008792</name>
    <name evidence="5" type="ORF">DYB30_007143</name>
    <name evidence="4" type="ORF">DYB34_011167</name>
    <name evidence="2" type="ORF">DYB36_000599</name>
</gene>
<sequence>MSIHRNIERVVKGCESAQFSKSLSWRDARGREQQCWSVEAKLGKKEGAKLHSFALQVTSVNVRNILVDCLGLLVELMQGDADGNYPRGARVRIAKHYASTGEILAMADVQSVMSRQGSDMSDITSDGEESVMPDDSDDSGDDDA</sequence>
<dbReference type="Proteomes" id="UP000266643">
    <property type="component" value="Unassembled WGS sequence"/>
</dbReference>